<keyword evidence="3 5" id="KW-1133">Transmembrane helix</keyword>
<evidence type="ECO:0008006" key="8">
    <source>
        <dbReference type="Google" id="ProtNLM"/>
    </source>
</evidence>
<feature type="transmembrane region" description="Helical" evidence="5">
    <location>
        <begin position="109"/>
        <end position="129"/>
    </location>
</feature>
<feature type="transmembrane region" description="Helical" evidence="5">
    <location>
        <begin position="85"/>
        <end position="103"/>
    </location>
</feature>
<dbReference type="InterPro" id="IPR032808">
    <property type="entry name" value="DoxX"/>
</dbReference>
<feature type="transmembrane region" description="Helical" evidence="5">
    <location>
        <begin position="62"/>
        <end position="80"/>
    </location>
</feature>
<dbReference type="GO" id="GO:0016020">
    <property type="term" value="C:membrane"/>
    <property type="evidence" value="ECO:0007669"/>
    <property type="project" value="UniProtKB-SubCell"/>
</dbReference>
<dbReference type="Proteomes" id="UP000094412">
    <property type="component" value="Unassembled WGS sequence"/>
</dbReference>
<evidence type="ECO:0000256" key="3">
    <source>
        <dbReference type="ARBA" id="ARBA00022989"/>
    </source>
</evidence>
<gene>
    <name evidence="6" type="ORF">QV13_27335</name>
</gene>
<evidence type="ECO:0000256" key="1">
    <source>
        <dbReference type="ARBA" id="ARBA00004141"/>
    </source>
</evidence>
<feature type="transmembrane region" description="Helical" evidence="5">
    <location>
        <begin position="21"/>
        <end position="42"/>
    </location>
</feature>
<dbReference type="Pfam" id="PF13564">
    <property type="entry name" value="DoxX_2"/>
    <property type="match status" value="1"/>
</dbReference>
<evidence type="ECO:0000313" key="7">
    <source>
        <dbReference type="Proteomes" id="UP000094412"/>
    </source>
</evidence>
<keyword evidence="2 5" id="KW-0812">Transmembrane</keyword>
<keyword evidence="4 5" id="KW-0472">Membrane</keyword>
<dbReference type="EMBL" id="MDEO01000036">
    <property type="protein sequence ID" value="OCX13235.1"/>
    <property type="molecule type" value="Genomic_DNA"/>
</dbReference>
<dbReference type="AlphaFoldDB" id="A0A1C2DEZ2"/>
<sequence length="142" mass="15432">MANISHTANPHIGTTSPRMVWAGRILSGLVILFMIFDGVIKLPPLDVVPQSMAQLGWPTDVGTARLLGIISLAAAALYAWPRTAFLGAILLTAYFGGAIATHVRIGNPLFSHTFFGVYLGIIMWGGLWFRDARLRALLPFSR</sequence>
<comment type="caution">
    <text evidence="6">The sequence shown here is derived from an EMBL/GenBank/DDBJ whole genome shotgun (WGS) entry which is preliminary data.</text>
</comment>
<dbReference type="OrthoDB" id="9811373at2"/>
<reference evidence="6 7" key="1">
    <citation type="submission" date="2016-08" db="EMBL/GenBank/DDBJ databases">
        <title>Whole genome sequence of Mesorhizobium sp. strain UASWS1009 isolated from industrial sewage.</title>
        <authorList>
            <person name="Crovadore J."/>
            <person name="Calmin G."/>
            <person name="Chablais R."/>
            <person name="Cochard B."/>
            <person name="Lefort F."/>
        </authorList>
    </citation>
    <scope>NUCLEOTIDE SEQUENCE [LARGE SCALE GENOMIC DNA]</scope>
    <source>
        <strain evidence="6 7">UASWS1009</strain>
    </source>
</reference>
<dbReference type="RefSeq" id="WP_024923130.1">
    <property type="nucleotide sequence ID" value="NZ_MDEO01000036.1"/>
</dbReference>
<protein>
    <recommendedName>
        <fullName evidence="8">DoxX family protein</fullName>
    </recommendedName>
</protein>
<keyword evidence="7" id="KW-1185">Reference proteome</keyword>
<accession>A0A1C2DEZ2</accession>
<comment type="subcellular location">
    <subcellularLocation>
        <location evidence="1">Membrane</location>
        <topology evidence="1">Multi-pass membrane protein</topology>
    </subcellularLocation>
</comment>
<name>A0A1C2DEZ2_9HYPH</name>
<evidence type="ECO:0000256" key="5">
    <source>
        <dbReference type="SAM" id="Phobius"/>
    </source>
</evidence>
<organism evidence="6 7">
    <name type="scientific">Mesorhizobium hungaricum</name>
    <dbReference type="NCBI Taxonomy" id="1566387"/>
    <lineage>
        <taxon>Bacteria</taxon>
        <taxon>Pseudomonadati</taxon>
        <taxon>Pseudomonadota</taxon>
        <taxon>Alphaproteobacteria</taxon>
        <taxon>Hyphomicrobiales</taxon>
        <taxon>Phyllobacteriaceae</taxon>
        <taxon>Mesorhizobium</taxon>
    </lineage>
</organism>
<evidence type="ECO:0000256" key="2">
    <source>
        <dbReference type="ARBA" id="ARBA00022692"/>
    </source>
</evidence>
<proteinExistence type="predicted"/>
<evidence type="ECO:0000313" key="6">
    <source>
        <dbReference type="EMBL" id="OCX13235.1"/>
    </source>
</evidence>
<dbReference type="STRING" id="1566387.QV13_27335"/>
<evidence type="ECO:0000256" key="4">
    <source>
        <dbReference type="ARBA" id="ARBA00023136"/>
    </source>
</evidence>